<feature type="domain" description="Trimeric autotransporter adhesin YadA-like stalk" evidence="4">
    <location>
        <begin position="581"/>
        <end position="617"/>
    </location>
</feature>
<accession>A0ABT7HKQ1</accession>
<organism evidence="5 6">
    <name type="scientific">Sneathia sanguinegens</name>
    <dbReference type="NCBI Taxonomy" id="40543"/>
    <lineage>
        <taxon>Bacteria</taxon>
        <taxon>Fusobacteriati</taxon>
        <taxon>Fusobacteriota</taxon>
        <taxon>Fusobacteriia</taxon>
        <taxon>Fusobacteriales</taxon>
        <taxon>Leptotrichiaceae</taxon>
        <taxon>Sneathia</taxon>
    </lineage>
</organism>
<feature type="region of interest" description="Disordered" evidence="2">
    <location>
        <begin position="489"/>
        <end position="512"/>
    </location>
</feature>
<feature type="domain" description="Trimeric autotransporter adhesin YadA-like head" evidence="3">
    <location>
        <begin position="409"/>
        <end position="432"/>
    </location>
</feature>
<dbReference type="EMBL" id="JASSPP010000011">
    <property type="protein sequence ID" value="MDK9581114.1"/>
    <property type="molecule type" value="Genomic_DNA"/>
</dbReference>
<feature type="domain" description="Trimeric autotransporter adhesin YadA-like head" evidence="3">
    <location>
        <begin position="124"/>
        <end position="143"/>
    </location>
</feature>
<dbReference type="InterPro" id="IPR011049">
    <property type="entry name" value="Serralysin-like_metalloprot_C"/>
</dbReference>
<feature type="domain" description="Trimeric autotransporter adhesin YadA-like head" evidence="3">
    <location>
        <begin position="318"/>
        <end position="341"/>
    </location>
</feature>
<comment type="caution">
    <text evidence="5">The sequence shown here is derived from an EMBL/GenBank/DDBJ whole genome shotgun (WGS) entry which is preliminary data.</text>
</comment>
<evidence type="ECO:0000313" key="6">
    <source>
        <dbReference type="Proteomes" id="UP001225134"/>
    </source>
</evidence>
<evidence type="ECO:0000259" key="3">
    <source>
        <dbReference type="Pfam" id="PF05658"/>
    </source>
</evidence>
<dbReference type="Gene3D" id="2.150.10.10">
    <property type="entry name" value="Serralysin-like metalloprotease, C-terminal"/>
    <property type="match status" value="3"/>
</dbReference>
<gene>
    <name evidence="5" type="ORF">QQA45_06360</name>
</gene>
<feature type="domain" description="Trimeric autotransporter adhesin YadA-like head" evidence="3">
    <location>
        <begin position="290"/>
        <end position="313"/>
    </location>
</feature>
<dbReference type="Pfam" id="PF05662">
    <property type="entry name" value="YadA_stalk"/>
    <property type="match status" value="2"/>
</dbReference>
<dbReference type="RefSeq" id="WP_285153416.1">
    <property type="nucleotide sequence ID" value="NZ_JASSPP010000011.1"/>
</dbReference>
<proteinExistence type="predicted"/>
<dbReference type="SUPFAM" id="SSF101967">
    <property type="entry name" value="Adhesin YadA, collagen-binding domain"/>
    <property type="match status" value="2"/>
</dbReference>
<feature type="domain" description="Trimeric autotransporter adhesin YadA-like head" evidence="3">
    <location>
        <begin position="211"/>
        <end position="233"/>
    </location>
</feature>
<feature type="coiled-coil region" evidence="1">
    <location>
        <begin position="372"/>
        <end position="402"/>
    </location>
</feature>
<dbReference type="Pfam" id="PF05658">
    <property type="entry name" value="YadA_head"/>
    <property type="match status" value="6"/>
</dbReference>
<dbReference type="InterPro" id="IPR008635">
    <property type="entry name" value="Coiled_stalk_dom"/>
</dbReference>
<evidence type="ECO:0000256" key="1">
    <source>
        <dbReference type="SAM" id="Coils"/>
    </source>
</evidence>
<evidence type="ECO:0000259" key="4">
    <source>
        <dbReference type="Pfam" id="PF05662"/>
    </source>
</evidence>
<dbReference type="InterPro" id="IPR008640">
    <property type="entry name" value="Adhesin_Head_dom"/>
</dbReference>
<reference evidence="5 6" key="1">
    <citation type="submission" date="2023-06" db="EMBL/GenBank/DDBJ databases">
        <title>Antibody response to the Sneathia vaginalis cytopathogenic toxin A during pregnancy.</title>
        <authorList>
            <person name="Mccoy Z.T."/>
            <person name="Serrano M.G."/>
            <person name="Spaine K."/>
            <person name="Edwards D.J."/>
            <person name="Buck G.A."/>
            <person name="Jefferson K."/>
        </authorList>
    </citation>
    <scope>NUCLEOTIDE SEQUENCE [LARGE SCALE GENOMIC DNA]</scope>
    <source>
        <strain evidence="5 6">CCUG 42621</strain>
    </source>
</reference>
<evidence type="ECO:0000256" key="2">
    <source>
        <dbReference type="SAM" id="MobiDB-lite"/>
    </source>
</evidence>
<name>A0ABT7HKQ1_9FUSO</name>
<feature type="coiled-coil region" evidence="1">
    <location>
        <begin position="39"/>
        <end position="73"/>
    </location>
</feature>
<evidence type="ECO:0000313" key="5">
    <source>
        <dbReference type="EMBL" id="MDK9581114.1"/>
    </source>
</evidence>
<feature type="domain" description="Trimeric autotransporter adhesin YadA-like stalk" evidence="4">
    <location>
        <begin position="464"/>
        <end position="498"/>
    </location>
</feature>
<keyword evidence="1" id="KW-0175">Coiled coil</keyword>
<sequence>MSVQYSKEDVKEYKDYYKYLDLLKEKIKYLKEIALEQVNGNDRNKIKEIKEKLKKLKTQMENLKEGNTLISQKVSNEIERNFKKQKNSDKDKAIEGINNEYTERMNEINKLSSNFNNLGIDFAHSIAIGKGAEISGENGIAIGVDTLSGKDSISLGKAANADGEGNIAIGRDATLYSKTFKGKIGQQIAGILKNPDTIIKFENEGDVEYKKSIAIGDGTKSSGNSNIAIGDNAIAMKKRLTLISLSEGGTLSDKNGAEIDAKNWNDIAKQFYKPDDDDKRSYKFEVKPVENAIALGKNASAFANNVIAIGKGAISGSESAVSIGENADTEGKNSVAIGKNSIIFGESSVAIGEGSRTGKIKYVLKTIEGKDKVEKTEKFDTLEEAKKELEKKQDHKKIYQIEVGGEESENSVAIGKGSAVEHSGSVAIGAGSLAVKSDGKSAFTEVDHTSGETVSFGKVDKKRRLTNVADGKDLSDAVTVAQLKKAIADNKGGSGGSTVDSKLKLSDGKQTNPKDLNIKDETLELVDGTNTTVTLTKDDANKKATFKVDVKGELKEITSISSGKNKAKITLNENDITVNKKIKGLEAGTEDTDAINKKQLDEELNKKANSTDLETYAKKDGSNITEADWVTKLGDESIENGDKLAKSSTVKSYVDKIQTALQSNITQNTNDITGLKSEKANVKLDNINDEGKKVIKKSN</sequence>
<feature type="domain" description="Trimeric autotransporter adhesin YadA-like head" evidence="3">
    <location>
        <begin position="148"/>
        <end position="173"/>
    </location>
</feature>
<protein>
    <submittedName>
        <fullName evidence="5">Uncharacterized protein</fullName>
    </submittedName>
</protein>
<keyword evidence="6" id="KW-1185">Reference proteome</keyword>
<dbReference type="Proteomes" id="UP001225134">
    <property type="component" value="Unassembled WGS sequence"/>
</dbReference>